<dbReference type="InterPro" id="IPR011060">
    <property type="entry name" value="RibuloseP-bd_barrel"/>
</dbReference>
<name>A0A401HQX3_9EURY</name>
<protein>
    <recommendedName>
        <fullName evidence="5">(5-formylfuran-3-yl)methyl phosphate synthase</fullName>
        <ecNumber evidence="5">4.2.3.153</ecNumber>
    </recommendedName>
    <alternativeName>
        <fullName evidence="5">4-(hydroxymethyl)-2-furancarboxaldehyde-phosphate synthase</fullName>
        <shortName evidence="5">4-HFC-P synthase</shortName>
    </alternativeName>
</protein>
<keyword evidence="2 5" id="KW-0456">Lyase</keyword>
<dbReference type="UniPathway" id="UPA00080"/>
<comment type="function">
    <text evidence="1 5">Catalyzes the formation of 4-(hydroxymethyl)-2-furancarboxaldehyde phosphate (4-HFC-P) from two molecules of glyceraldehyde-3-P (GA-3-P).</text>
</comment>
<evidence type="ECO:0000256" key="2">
    <source>
        <dbReference type="ARBA" id="ARBA00023239"/>
    </source>
</evidence>
<dbReference type="Proteomes" id="UP000290527">
    <property type="component" value="Unassembled WGS sequence"/>
</dbReference>
<sequence>MRILISPKDIEEAKEAIEGGADIIDVKNPLEGSLGANFPWVIREIRNITPKDRLVSATVGDVPYKPGTVALAAVGAAISGADYIKVGLYGTKSYREAVDVMNKVVKAVKEIDENKIVVAAGYADAYRVGAVDPLIIPKVARDSGCDVAMLDTAVKDGKRLFDHLNRELISEFVEEVHNYGLECALAGSIRKEDIPVLKEIGCDIVGIRGAACTKGDRNNGKIKKELVEELVKLCKNGDK</sequence>
<evidence type="ECO:0000313" key="8">
    <source>
        <dbReference type="Proteomes" id="UP000290527"/>
    </source>
</evidence>
<dbReference type="SUPFAM" id="SSF51569">
    <property type="entry name" value="Aldolase"/>
    <property type="match status" value="1"/>
</dbReference>
<evidence type="ECO:0000313" key="7">
    <source>
        <dbReference type="EMBL" id="GBF36667.1"/>
    </source>
</evidence>
<keyword evidence="3 5" id="KW-0704">Schiff base</keyword>
<organism evidence="7 8">
    <name type="scientific">Methanofervidicoccus abyssi</name>
    <dbReference type="NCBI Taxonomy" id="2082189"/>
    <lineage>
        <taxon>Archaea</taxon>
        <taxon>Methanobacteriati</taxon>
        <taxon>Methanobacteriota</taxon>
        <taxon>Methanomada group</taxon>
        <taxon>Methanococci</taxon>
        <taxon>Methanococcales</taxon>
        <taxon>Methanofervidicoccus</taxon>
    </lineage>
</organism>
<evidence type="ECO:0000256" key="1">
    <source>
        <dbReference type="ARBA" id="ARBA00003810"/>
    </source>
</evidence>
<proteinExistence type="inferred from homology"/>
<evidence type="ECO:0000256" key="5">
    <source>
        <dbReference type="HAMAP-Rule" id="MF_00681"/>
    </source>
</evidence>
<dbReference type="SMR" id="A0A401HQX3"/>
<dbReference type="OrthoDB" id="81473at2157"/>
<comment type="caution">
    <text evidence="7">The sequence shown here is derived from an EMBL/GenBank/DDBJ whole genome shotgun (WGS) entry which is preliminary data.</text>
</comment>
<dbReference type="NCBIfam" id="NF002575">
    <property type="entry name" value="PRK02227.1-3"/>
    <property type="match status" value="1"/>
</dbReference>
<gene>
    <name evidence="5" type="primary">mfnB</name>
    <name evidence="7" type="ORF">MHHB_P0897</name>
</gene>
<dbReference type="NCBIfam" id="NF002573">
    <property type="entry name" value="PRK02227.1-1"/>
    <property type="match status" value="1"/>
</dbReference>
<dbReference type="InterPro" id="IPR007565">
    <property type="entry name" value="4HFCP_synth"/>
</dbReference>
<evidence type="ECO:0000256" key="6">
    <source>
        <dbReference type="PIRSR" id="PIRSR015957-1"/>
    </source>
</evidence>
<dbReference type="PIRSF" id="PIRSF015957">
    <property type="entry name" value="UCP015957"/>
    <property type="match status" value="1"/>
</dbReference>
<dbReference type="GO" id="GO:0016830">
    <property type="term" value="F:carbon-carbon lyase activity"/>
    <property type="evidence" value="ECO:0007669"/>
    <property type="project" value="UniProtKB-UniRule"/>
</dbReference>
<comment type="catalytic activity">
    <reaction evidence="4 5">
        <text>2 D-glyceraldehyde 3-phosphate = 4-(hydroxymethyl)-2-furancarboxaldehyde phosphate + phosphate + 2 H2O</text>
        <dbReference type="Rhea" id="RHEA:43536"/>
        <dbReference type="ChEBI" id="CHEBI:15377"/>
        <dbReference type="ChEBI" id="CHEBI:43474"/>
        <dbReference type="ChEBI" id="CHEBI:59776"/>
        <dbReference type="ChEBI" id="CHEBI:83407"/>
        <dbReference type="EC" id="4.2.3.153"/>
    </reaction>
</comment>
<dbReference type="CDD" id="cd00945">
    <property type="entry name" value="Aldolase_Class_I"/>
    <property type="match status" value="1"/>
</dbReference>
<dbReference type="SUPFAM" id="SSF51366">
    <property type="entry name" value="Ribulose-phoshate binding barrel"/>
    <property type="match status" value="1"/>
</dbReference>
<reference evidence="7 8" key="1">
    <citation type="journal article" date="2019" name="Int. J. Syst. Evol. Microbiol.">
        <title>Methanofervidicoccus abyssi gen. nov., sp. nov., a hydrogenotrophic methanogen, isolated from a hydrothermal vent chimney in the Mid-Cayman Spreading Center, the Caribbean Sea.</title>
        <authorList>
            <person name="Sakai S."/>
            <person name="Takaki Y."/>
            <person name="Miyazaki M."/>
            <person name="Ogawara M."/>
            <person name="Yanagawa K."/>
            <person name="Miyazaki J."/>
            <person name="Takai K."/>
        </authorList>
    </citation>
    <scope>NUCLEOTIDE SEQUENCE [LARGE SCALE GENOMIC DNA]</scope>
    <source>
        <strain evidence="7 8">HHB</strain>
    </source>
</reference>
<comment type="pathway">
    <text evidence="5">Cofactor biosynthesis; methanofuran biosynthesis.</text>
</comment>
<dbReference type="EC" id="4.2.3.153" evidence="5"/>
<feature type="active site" description="Proton acceptor" evidence="5 6">
    <location>
        <position position="85"/>
    </location>
</feature>
<dbReference type="InterPro" id="IPR035081">
    <property type="entry name" value="4HFCP_synth_arc"/>
</dbReference>
<comment type="similarity">
    <text evidence="5">Belongs to the MfnB family.</text>
</comment>
<evidence type="ECO:0000256" key="4">
    <source>
        <dbReference type="ARBA" id="ARBA00047628"/>
    </source>
</evidence>
<dbReference type="HAMAP" id="MF_00681">
    <property type="entry name" value="MfnB"/>
    <property type="match status" value="1"/>
</dbReference>
<evidence type="ECO:0000256" key="3">
    <source>
        <dbReference type="ARBA" id="ARBA00023270"/>
    </source>
</evidence>
<dbReference type="Pfam" id="PF04476">
    <property type="entry name" value="4HFCP_synth"/>
    <property type="match status" value="1"/>
</dbReference>
<accession>A0A401HQX3</accession>
<keyword evidence="8" id="KW-1185">Reference proteome</keyword>
<dbReference type="EMBL" id="BFAX01000004">
    <property type="protein sequence ID" value="GBF36667.1"/>
    <property type="molecule type" value="Genomic_DNA"/>
</dbReference>
<dbReference type="RefSeq" id="WP_131007509.1">
    <property type="nucleotide sequence ID" value="NZ_BFAX01000004.1"/>
</dbReference>
<feature type="active site" description="Schiff-base intermediate with substrate" evidence="5 6">
    <location>
        <position position="27"/>
    </location>
</feature>
<dbReference type="AlphaFoldDB" id="A0A401HQX3"/>
<dbReference type="GO" id="GO:2001120">
    <property type="term" value="P:methanofuran biosynthetic process"/>
    <property type="evidence" value="ECO:0007669"/>
    <property type="project" value="UniProtKB-UniRule"/>
</dbReference>